<proteinExistence type="predicted"/>
<keyword evidence="2" id="KW-1185">Reference proteome</keyword>
<gene>
    <name evidence="1" type="ORF">DL89DRAFT_23819</name>
</gene>
<accession>A0A1Y1WMW1</accession>
<dbReference type="GeneID" id="63801633"/>
<protein>
    <submittedName>
        <fullName evidence="1">Uncharacterized protein</fullName>
    </submittedName>
</protein>
<evidence type="ECO:0000313" key="2">
    <source>
        <dbReference type="Proteomes" id="UP000193922"/>
    </source>
</evidence>
<reference evidence="1 2" key="1">
    <citation type="submission" date="2016-07" db="EMBL/GenBank/DDBJ databases">
        <title>Pervasive Adenine N6-methylation of Active Genes in Fungi.</title>
        <authorList>
            <consortium name="DOE Joint Genome Institute"/>
            <person name="Mondo S.J."/>
            <person name="Dannebaum R.O."/>
            <person name="Kuo R.C."/>
            <person name="Labutti K."/>
            <person name="Haridas S."/>
            <person name="Kuo A."/>
            <person name="Salamov A."/>
            <person name="Ahrendt S.R."/>
            <person name="Lipzen A."/>
            <person name="Sullivan W."/>
            <person name="Andreopoulos W.B."/>
            <person name="Clum A."/>
            <person name="Lindquist E."/>
            <person name="Daum C."/>
            <person name="Ramamoorthy G.K."/>
            <person name="Gryganskyi A."/>
            <person name="Culley D."/>
            <person name="Magnuson J.K."/>
            <person name="James T.Y."/>
            <person name="O'Malley M.A."/>
            <person name="Stajich J.E."/>
            <person name="Spatafora J.W."/>
            <person name="Visel A."/>
            <person name="Grigoriev I.V."/>
        </authorList>
    </citation>
    <scope>NUCLEOTIDE SEQUENCE [LARGE SCALE GENOMIC DNA]</scope>
    <source>
        <strain evidence="1 2">ATCC 12442</strain>
    </source>
</reference>
<name>A0A1Y1WMW1_9FUNG</name>
<comment type="caution">
    <text evidence="1">The sequence shown here is derived from an EMBL/GenBank/DDBJ whole genome shotgun (WGS) entry which is preliminary data.</text>
</comment>
<sequence length="95" mass="10152">MLSASALPVHMPRSKSSERILEALEACFSIVPKIGLQCTCSHPRGSLHSRSTPMSGCAGRSCSQSPYCFLLFLSKMGRDAVSNLGNTIIGMCECV</sequence>
<dbReference type="EMBL" id="MCFD01000001">
    <property type="protein sequence ID" value="ORX74863.1"/>
    <property type="molecule type" value="Genomic_DNA"/>
</dbReference>
<dbReference type="AlphaFoldDB" id="A0A1Y1WMW1"/>
<dbReference type="RefSeq" id="XP_040748074.1">
    <property type="nucleotide sequence ID" value="XM_040884985.1"/>
</dbReference>
<evidence type="ECO:0000313" key="1">
    <source>
        <dbReference type="EMBL" id="ORX74863.1"/>
    </source>
</evidence>
<organism evidence="1 2">
    <name type="scientific">Linderina pennispora</name>
    <dbReference type="NCBI Taxonomy" id="61395"/>
    <lineage>
        <taxon>Eukaryota</taxon>
        <taxon>Fungi</taxon>
        <taxon>Fungi incertae sedis</taxon>
        <taxon>Zoopagomycota</taxon>
        <taxon>Kickxellomycotina</taxon>
        <taxon>Kickxellomycetes</taxon>
        <taxon>Kickxellales</taxon>
        <taxon>Kickxellaceae</taxon>
        <taxon>Linderina</taxon>
    </lineage>
</organism>
<dbReference type="Proteomes" id="UP000193922">
    <property type="component" value="Unassembled WGS sequence"/>
</dbReference>